<dbReference type="Proteomes" id="UP000006528">
    <property type="component" value="Segment"/>
</dbReference>
<dbReference type="EMBL" id="GU071099">
    <property type="protein sequence ID" value="ADO98411.1"/>
    <property type="molecule type" value="Genomic_DNA"/>
</dbReference>
<evidence type="ECO:0000313" key="2">
    <source>
        <dbReference type="EMBL" id="ADO98411.1"/>
    </source>
</evidence>
<sequence>MTANIQDFVTFPYSDMKLKDFIGIWEKKVPDELCDRTIDYIESQPLDKNIGNDNALREDRSTFLIETKPEHKERFRELDDYLTPAATEYANTWGALKGAFLTNSEIKLQKTLPCQGYHVWHCERNAMQFVMRELVWTIYLNDMPEGEGETEFLFQKYRYQPQKGDIVIFPASFTHTHRGNPPYTRTKYIATGWYLYTPPGGIHMQETAEKAGIPVTTLTDRDCYTTPGGVIQEKDV</sequence>
<dbReference type="InterPro" id="IPR044862">
    <property type="entry name" value="Pro_4_hyd_alph_FE2OG_OXY"/>
</dbReference>
<dbReference type="RefSeq" id="YP_004323156.1">
    <property type="nucleotide sequence ID" value="NC_015283.1"/>
</dbReference>
<dbReference type="GeneID" id="10327654"/>
<name>E3SLR3_9CAUD</name>
<dbReference type="Gene3D" id="2.60.120.620">
    <property type="entry name" value="q2cbj1_9rhob like domain"/>
    <property type="match status" value="1"/>
</dbReference>
<dbReference type="KEGG" id="vg:10327654"/>
<evidence type="ECO:0000259" key="1">
    <source>
        <dbReference type="Pfam" id="PF13640"/>
    </source>
</evidence>
<accession>E3SLR3</accession>
<proteinExistence type="predicted"/>
<dbReference type="Pfam" id="PF13640">
    <property type="entry name" value="2OG-FeII_Oxy_3"/>
    <property type="match status" value="1"/>
</dbReference>
<reference evidence="2 3" key="1">
    <citation type="journal article" date="2010" name="Environ. Microbiol.">
        <title>Genomic analysis of oceanic cyanobacterial myoviruses compared with T4-like myoviruses from diverse hosts and environments.</title>
        <authorList>
            <person name="Sullivan M.B."/>
            <person name="Huang K.H."/>
            <person name="Ignacio-Espinoza J.C."/>
            <person name="Berlin A.M."/>
            <person name="Kelly L."/>
            <person name="Weigele P.R."/>
            <person name="DeFrancesco A.S."/>
            <person name="Kern S.E."/>
            <person name="Thompson L.R."/>
            <person name="Young S."/>
            <person name="Yandava C."/>
            <person name="Fu R."/>
            <person name="Krastins B."/>
            <person name="Chase M."/>
            <person name="Sarracino D."/>
            <person name="Osburne M.S."/>
            <person name="Henn M.R."/>
            <person name="Chisholm S.W."/>
        </authorList>
    </citation>
    <scope>NUCLEOTIDE SEQUENCE [LARGE SCALE GENOMIC DNA]</scope>
    <source>
        <strain evidence="2">9303-10a</strain>
    </source>
</reference>
<evidence type="ECO:0000313" key="3">
    <source>
        <dbReference type="Proteomes" id="UP000006528"/>
    </source>
</evidence>
<organism evidence="2 3">
    <name type="scientific">Prochlorococcus phage P-RSM4</name>
    <dbReference type="NCBI Taxonomy" id="444862"/>
    <lineage>
        <taxon>Viruses</taxon>
        <taxon>Duplodnaviria</taxon>
        <taxon>Heunggongvirae</taxon>
        <taxon>Uroviricota</taxon>
        <taxon>Caudoviricetes</taxon>
        <taxon>Pantevenvirales</taxon>
        <taxon>Kyanoviridae</taxon>
        <taxon>Thaumasvirus</taxon>
        <taxon>Thaumasvirus stim4</taxon>
    </lineage>
</organism>
<feature type="domain" description="Prolyl 4-hydroxylase alpha subunit Fe(2+) 2OG dioxygenase" evidence="1">
    <location>
        <begin position="116"/>
        <end position="194"/>
    </location>
</feature>
<dbReference type="OrthoDB" id="11494at10239"/>
<protein>
    <submittedName>
        <fullName evidence="2">2OG-Fe(II) oxygenase</fullName>
    </submittedName>
</protein>
<gene>
    <name evidence="2" type="ORF">PRSM4_026</name>
</gene>